<feature type="region of interest" description="Disordered" evidence="1">
    <location>
        <begin position="1"/>
        <end position="135"/>
    </location>
</feature>
<organism evidence="3 4">
    <name type="scientific">Meleagris gallopavo</name>
    <name type="common">Wild turkey</name>
    <dbReference type="NCBI Taxonomy" id="9103"/>
    <lineage>
        <taxon>Eukaryota</taxon>
        <taxon>Metazoa</taxon>
        <taxon>Chordata</taxon>
        <taxon>Craniata</taxon>
        <taxon>Vertebrata</taxon>
        <taxon>Euteleostomi</taxon>
        <taxon>Archelosauria</taxon>
        <taxon>Archosauria</taxon>
        <taxon>Dinosauria</taxon>
        <taxon>Saurischia</taxon>
        <taxon>Theropoda</taxon>
        <taxon>Coelurosauria</taxon>
        <taxon>Aves</taxon>
        <taxon>Neognathae</taxon>
        <taxon>Galloanserae</taxon>
        <taxon>Galliformes</taxon>
        <taxon>Phasianidae</taxon>
        <taxon>Meleagridinae</taxon>
        <taxon>Meleagris</taxon>
    </lineage>
</organism>
<dbReference type="GO" id="GO:0000287">
    <property type="term" value="F:magnesium ion binding"/>
    <property type="evidence" value="ECO:0007669"/>
    <property type="project" value="InterPro"/>
</dbReference>
<dbReference type="Proteomes" id="UP000001645">
    <property type="component" value="Unplaced"/>
</dbReference>
<evidence type="ECO:0000259" key="2">
    <source>
        <dbReference type="Pfam" id="PF08926"/>
    </source>
</evidence>
<sequence>MSPILDPTEVDVTQWGPNATQQHSVGPKGPQRHPMGTQQIPPPLGATGTPQPPLHPPGLRALGIRGGGLHHAAGEEAPHHHLPPRAAAGVPGQTRDPPHHPTEPLAPLFHPTPPQTPHRTHPSRSPWHRLSQSRWGGGASVAMTTAMMPGLLRVTACPEHRRGRGMGAHGKNTRVRGASRSTTRARTRLILHAHALGGLSLSHGPTCVSIGVPRRARTRDTRVTARVCTQEFDPAEFYQLLTAAEGQGLLKADIPRYIIGQLGLARDPFPDVVHLEEPDSGGCNTPEPEEGAEVGTGLVSVSPHHPTCHQFMPCPHTSPHAP</sequence>
<evidence type="ECO:0000313" key="3">
    <source>
        <dbReference type="Ensembl" id="ENSMGAP00000020523.1"/>
    </source>
</evidence>
<evidence type="ECO:0000313" key="4">
    <source>
        <dbReference type="Proteomes" id="UP000001645"/>
    </source>
</evidence>
<feature type="region of interest" description="Disordered" evidence="1">
    <location>
        <begin position="162"/>
        <end position="183"/>
    </location>
</feature>
<feature type="domain" description="Microtubule-associated serine/threonine-protein kinase pre-PK" evidence="2">
    <location>
        <begin position="230"/>
        <end position="270"/>
    </location>
</feature>
<dbReference type="AlphaFoldDB" id="A0A803XLX7"/>
<feature type="region of interest" description="Disordered" evidence="1">
    <location>
        <begin position="277"/>
        <end position="302"/>
    </location>
</feature>
<protein>
    <recommendedName>
        <fullName evidence="2">Microtubule-associated serine/threonine-protein kinase pre-PK domain-containing protein</fullName>
    </recommendedName>
</protein>
<dbReference type="GO" id="GO:0005524">
    <property type="term" value="F:ATP binding"/>
    <property type="evidence" value="ECO:0007669"/>
    <property type="project" value="InterPro"/>
</dbReference>
<dbReference type="Ensembl" id="ENSMGAT00000036822.1">
    <property type="protein sequence ID" value="ENSMGAP00000020523.1"/>
    <property type="gene ID" value="ENSMGAG00000019687.1"/>
</dbReference>
<evidence type="ECO:0000256" key="1">
    <source>
        <dbReference type="SAM" id="MobiDB-lite"/>
    </source>
</evidence>
<dbReference type="InParanoid" id="A0A803XLX7"/>
<dbReference type="Pfam" id="PF08926">
    <property type="entry name" value="DUF1908"/>
    <property type="match status" value="1"/>
</dbReference>
<name>A0A803XLX7_MELGA</name>
<reference evidence="3" key="1">
    <citation type="journal article" date="2010" name="PLoS Biol.">
        <title>Multi-platform next-generation sequencing of the domestic turkey (Meleagris gallopavo): genome assembly and analysis.</title>
        <authorList>
            <person name="Dalloul R.A."/>
            <person name="Long J.A."/>
            <person name="Zimin A.V."/>
            <person name="Aslam L."/>
            <person name="Beal K."/>
            <person name="Blomberg L.A."/>
            <person name="Bouffard P."/>
            <person name="Burt D.W."/>
            <person name="Crasta O."/>
            <person name="Crooijmans R.P."/>
            <person name="Cooper K."/>
            <person name="Coulombe R.A."/>
            <person name="De S."/>
            <person name="Delany M.E."/>
            <person name="Dodgson J.B."/>
            <person name="Dong J.J."/>
            <person name="Evans C."/>
            <person name="Frederickson K.M."/>
            <person name="Flicek P."/>
            <person name="Florea L."/>
            <person name="Folkerts O."/>
            <person name="Groenen M.A."/>
            <person name="Harkins T.T."/>
            <person name="Herrero J."/>
            <person name="Hoffmann S."/>
            <person name="Megens H.J."/>
            <person name="Jiang A."/>
            <person name="de Jong P."/>
            <person name="Kaiser P."/>
            <person name="Kim H."/>
            <person name="Kim K.W."/>
            <person name="Kim S."/>
            <person name="Langenberger D."/>
            <person name="Lee M.K."/>
            <person name="Lee T."/>
            <person name="Mane S."/>
            <person name="Marcais G."/>
            <person name="Marz M."/>
            <person name="McElroy A.P."/>
            <person name="Modise T."/>
            <person name="Nefedov M."/>
            <person name="Notredame C."/>
            <person name="Paton I.R."/>
            <person name="Payne W.S."/>
            <person name="Pertea G."/>
            <person name="Prickett D."/>
            <person name="Puiu D."/>
            <person name="Qioa D."/>
            <person name="Raineri E."/>
            <person name="Ruffier M."/>
            <person name="Salzberg S.L."/>
            <person name="Schatz M.C."/>
            <person name="Scheuring C."/>
            <person name="Schmidt C.J."/>
            <person name="Schroeder S."/>
            <person name="Searle S.M."/>
            <person name="Smith E.J."/>
            <person name="Smith J."/>
            <person name="Sonstegard T.S."/>
            <person name="Stadler P.F."/>
            <person name="Tafer H."/>
            <person name="Tu Z.J."/>
            <person name="Van Tassell C.P."/>
            <person name="Vilella A.J."/>
            <person name="Williams K.P."/>
            <person name="Yorke J.A."/>
            <person name="Zhang L."/>
            <person name="Zhang H.B."/>
            <person name="Zhang X."/>
            <person name="Zhang Y."/>
            <person name="Reed K.M."/>
        </authorList>
    </citation>
    <scope>NUCLEOTIDE SEQUENCE [LARGE SCALE GENOMIC DNA]</scope>
</reference>
<dbReference type="GO" id="GO:0004674">
    <property type="term" value="F:protein serine/threonine kinase activity"/>
    <property type="evidence" value="ECO:0007669"/>
    <property type="project" value="InterPro"/>
</dbReference>
<feature type="compositionally biased region" description="Pro residues" evidence="1">
    <location>
        <begin position="40"/>
        <end position="56"/>
    </location>
</feature>
<accession>A0A803XLX7</accession>
<reference evidence="3" key="2">
    <citation type="submission" date="2025-08" db="UniProtKB">
        <authorList>
            <consortium name="Ensembl"/>
        </authorList>
    </citation>
    <scope>IDENTIFICATION</scope>
</reference>
<reference evidence="3" key="3">
    <citation type="submission" date="2025-09" db="UniProtKB">
        <authorList>
            <consortium name="Ensembl"/>
        </authorList>
    </citation>
    <scope>IDENTIFICATION</scope>
</reference>
<proteinExistence type="predicted"/>
<dbReference type="InterPro" id="IPR015022">
    <property type="entry name" value="MAST_pre-PK_dom"/>
</dbReference>
<feature type="compositionally biased region" description="Polar residues" evidence="1">
    <location>
        <begin position="15"/>
        <end position="24"/>
    </location>
</feature>
<keyword evidence="4" id="KW-1185">Reference proteome</keyword>